<dbReference type="PANTHER" id="PTHR33154">
    <property type="entry name" value="TRANSCRIPTIONAL REGULATOR, ARSR FAMILY"/>
    <property type="match status" value="1"/>
</dbReference>
<proteinExistence type="predicted"/>
<evidence type="ECO:0000259" key="4">
    <source>
        <dbReference type="PROSITE" id="PS50987"/>
    </source>
</evidence>
<evidence type="ECO:0000313" key="5">
    <source>
        <dbReference type="EMBL" id="OAP86332.1"/>
    </source>
</evidence>
<feature type="domain" description="HTH arsR-type" evidence="4">
    <location>
        <begin position="6"/>
        <end position="99"/>
    </location>
</feature>
<dbReference type="RefSeq" id="WP_009199556.1">
    <property type="nucleotide sequence ID" value="NZ_LVZK01000001.1"/>
</dbReference>
<evidence type="ECO:0000256" key="1">
    <source>
        <dbReference type="ARBA" id="ARBA00023015"/>
    </source>
</evidence>
<dbReference type="PROSITE" id="PS50987">
    <property type="entry name" value="HTH_ARSR_2"/>
    <property type="match status" value="1"/>
</dbReference>
<dbReference type="InterPro" id="IPR051081">
    <property type="entry name" value="HTH_MetalResp_TranReg"/>
</dbReference>
<accession>A0A179B3R2</accession>
<dbReference type="GO" id="GO:0003677">
    <property type="term" value="F:DNA binding"/>
    <property type="evidence" value="ECO:0007669"/>
    <property type="project" value="UniProtKB-KW"/>
</dbReference>
<evidence type="ECO:0000256" key="2">
    <source>
        <dbReference type="ARBA" id="ARBA00023125"/>
    </source>
</evidence>
<organism evidence="5 6">
    <name type="scientific">Peptidiphaga gingivicola</name>
    <dbReference type="NCBI Taxonomy" id="2741497"/>
    <lineage>
        <taxon>Bacteria</taxon>
        <taxon>Bacillati</taxon>
        <taxon>Actinomycetota</taxon>
        <taxon>Actinomycetes</taxon>
        <taxon>Actinomycetales</taxon>
        <taxon>Actinomycetaceae</taxon>
        <taxon>Peptidiphaga</taxon>
    </lineage>
</organism>
<keyword evidence="3" id="KW-0804">Transcription</keyword>
<dbReference type="InterPro" id="IPR011991">
    <property type="entry name" value="ArsR-like_HTH"/>
</dbReference>
<dbReference type="Pfam" id="PF12840">
    <property type="entry name" value="HTH_20"/>
    <property type="match status" value="1"/>
</dbReference>
<gene>
    <name evidence="5" type="ORF">A4H34_04035</name>
</gene>
<name>A0A179B3R2_9ACTO</name>
<dbReference type="SMART" id="SM00418">
    <property type="entry name" value="HTH_ARSR"/>
    <property type="match status" value="1"/>
</dbReference>
<keyword evidence="6" id="KW-1185">Reference proteome</keyword>
<evidence type="ECO:0000256" key="3">
    <source>
        <dbReference type="ARBA" id="ARBA00023163"/>
    </source>
</evidence>
<dbReference type="GO" id="GO:0003700">
    <property type="term" value="F:DNA-binding transcription factor activity"/>
    <property type="evidence" value="ECO:0007669"/>
    <property type="project" value="InterPro"/>
</dbReference>
<dbReference type="InterPro" id="IPR036390">
    <property type="entry name" value="WH_DNA-bd_sf"/>
</dbReference>
<dbReference type="PANTHER" id="PTHR33154:SF12">
    <property type="entry name" value="TRANSCRIPTIONAL REGULATORY PROTEIN"/>
    <property type="match status" value="1"/>
</dbReference>
<dbReference type="PRINTS" id="PR00778">
    <property type="entry name" value="HTHARSR"/>
</dbReference>
<dbReference type="InterPro" id="IPR001845">
    <property type="entry name" value="HTH_ArsR_DNA-bd_dom"/>
</dbReference>
<evidence type="ECO:0000313" key="6">
    <source>
        <dbReference type="Proteomes" id="UP000078368"/>
    </source>
</evidence>
<keyword evidence="1" id="KW-0805">Transcription regulation</keyword>
<dbReference type="InterPro" id="IPR036388">
    <property type="entry name" value="WH-like_DNA-bd_sf"/>
</dbReference>
<dbReference type="EMBL" id="LVZK01000001">
    <property type="protein sequence ID" value="OAP86332.1"/>
    <property type="molecule type" value="Genomic_DNA"/>
</dbReference>
<keyword evidence="2" id="KW-0238">DNA-binding</keyword>
<dbReference type="SUPFAM" id="SSF46785">
    <property type="entry name" value="Winged helix' DNA-binding domain"/>
    <property type="match status" value="1"/>
</dbReference>
<dbReference type="CDD" id="cd00090">
    <property type="entry name" value="HTH_ARSR"/>
    <property type="match status" value="1"/>
</dbReference>
<sequence>MARSVHPDLADVPLTAVLAALSDPLRLGVVRLLADGSERQWGEFDAPVSKSTLSHHMKVLRTAGITATRAEGTRCYVHLRREELDERFPGLLGSILDAQGQGAAPVKLR</sequence>
<dbReference type="Proteomes" id="UP000078368">
    <property type="component" value="Unassembled WGS sequence"/>
</dbReference>
<reference evidence="5 6" key="1">
    <citation type="submission" date="2016-04" db="EMBL/GenBank/DDBJ databases">
        <title>Peptidophaga gingivicola gen. nov., sp. nov., isolated from human subgingival plaque.</title>
        <authorList>
            <person name="Beall C.J."/>
            <person name="Mokrzan E.M."/>
            <person name="Griffen A.L."/>
            <person name="Leys E.J."/>
        </authorList>
    </citation>
    <scope>NUCLEOTIDE SEQUENCE [LARGE SCALE GENOMIC DNA]</scope>
    <source>
        <strain evidence="5 6">BA112</strain>
    </source>
</reference>
<protein>
    <submittedName>
        <fullName evidence="5">Transcriptional regulator</fullName>
    </submittedName>
</protein>
<dbReference type="OrthoDB" id="4471357at2"/>
<dbReference type="Gene3D" id="1.10.10.10">
    <property type="entry name" value="Winged helix-like DNA-binding domain superfamily/Winged helix DNA-binding domain"/>
    <property type="match status" value="1"/>
</dbReference>
<comment type="caution">
    <text evidence="5">The sequence shown here is derived from an EMBL/GenBank/DDBJ whole genome shotgun (WGS) entry which is preliminary data.</text>
</comment>
<dbReference type="AlphaFoldDB" id="A0A179B3R2"/>